<sequence>MSVALLRGKLVTLCDLHSPEYRRWRASGYFVADGKATFLCYGCIRSWGLLPFYRAAKANK</sequence>
<organism evidence="1">
    <name type="scientific">marine sediment metagenome</name>
    <dbReference type="NCBI Taxonomy" id="412755"/>
    <lineage>
        <taxon>unclassified sequences</taxon>
        <taxon>metagenomes</taxon>
        <taxon>ecological metagenomes</taxon>
    </lineage>
</organism>
<protein>
    <submittedName>
        <fullName evidence="1">Uncharacterized protein</fullName>
    </submittedName>
</protein>
<proteinExistence type="predicted"/>
<name>A0A0F9H7S5_9ZZZZ</name>
<dbReference type="EMBL" id="LAZR01017767">
    <property type="protein sequence ID" value="KKL99041.1"/>
    <property type="molecule type" value="Genomic_DNA"/>
</dbReference>
<dbReference type="AlphaFoldDB" id="A0A0F9H7S5"/>
<gene>
    <name evidence="1" type="ORF">LCGC14_1818400</name>
</gene>
<evidence type="ECO:0000313" key="1">
    <source>
        <dbReference type="EMBL" id="KKL99041.1"/>
    </source>
</evidence>
<accession>A0A0F9H7S5</accession>
<comment type="caution">
    <text evidence="1">The sequence shown here is derived from an EMBL/GenBank/DDBJ whole genome shotgun (WGS) entry which is preliminary data.</text>
</comment>
<reference evidence="1" key="1">
    <citation type="journal article" date="2015" name="Nature">
        <title>Complex archaea that bridge the gap between prokaryotes and eukaryotes.</title>
        <authorList>
            <person name="Spang A."/>
            <person name="Saw J.H."/>
            <person name="Jorgensen S.L."/>
            <person name="Zaremba-Niedzwiedzka K."/>
            <person name="Martijn J."/>
            <person name="Lind A.E."/>
            <person name="van Eijk R."/>
            <person name="Schleper C."/>
            <person name="Guy L."/>
            <person name="Ettema T.J."/>
        </authorList>
    </citation>
    <scope>NUCLEOTIDE SEQUENCE</scope>
</reference>